<evidence type="ECO:0000256" key="8">
    <source>
        <dbReference type="SAM" id="Coils"/>
    </source>
</evidence>
<keyword evidence="5" id="KW-0159">Chromosome partition</keyword>
<keyword evidence="8" id="KW-0175">Coiled coil</keyword>
<protein>
    <recommendedName>
        <fullName evidence="11">Sister chromatid cohesion protein SCC4</fullName>
    </recommendedName>
</protein>
<evidence type="ECO:0000256" key="2">
    <source>
        <dbReference type="ARBA" id="ARBA00008585"/>
    </source>
</evidence>
<evidence type="ECO:0000256" key="4">
    <source>
        <dbReference type="ARBA" id="ARBA00022776"/>
    </source>
</evidence>
<keyword evidence="6" id="KW-0539">Nucleus</keyword>
<dbReference type="InterPro" id="IPR019440">
    <property type="entry name" value="MAU2"/>
</dbReference>
<comment type="similarity">
    <text evidence="2">Belongs to the SCC4/mau-2 family.</text>
</comment>
<evidence type="ECO:0000256" key="7">
    <source>
        <dbReference type="ARBA" id="ARBA00023306"/>
    </source>
</evidence>
<dbReference type="Proteomes" id="UP001412067">
    <property type="component" value="Unassembled WGS sequence"/>
</dbReference>
<keyword evidence="4" id="KW-0498">Mitosis</keyword>
<keyword evidence="3" id="KW-0132">Cell division</keyword>
<comment type="caution">
    <text evidence="9">The sequence shown here is derived from an EMBL/GenBank/DDBJ whole genome shotgun (WGS) entry which is preliminary data.</text>
</comment>
<proteinExistence type="inferred from homology"/>
<sequence length="727" mass="82603">MEVVAEGLWALADDSERHRDFGGAVKCLEALCQSGVSLLPMIEIRTRLRVASLLLSHSHNLNHAKSHLERALLLLKPIPSALPLKFRAHSLLSRCYDLTGNVPQQKHIILRALALLRSAEPSSLPPSAALLWSCNFQSQLASALVVETDYPAALNSLAEGFSAASELRLPQFQMFFAASTLHVHLFHWDDPATVEAAASHSTELWNSFSHDLKGRCRGLFFYNELLQTFYLLKICDYKSAAQHVNRLDAAMKEDQKKLSEVKELIEQLNNVNQRLAELKVQGKSDPALRVNQDLLHEQLRAATGIDSTEEMLGFEDKILLGSPPLDGEWLPRSAVYALVDLVIVLQGRPKGVFKDCGKRIHSGMKLIREELQKLGIGVNQREMDIKHSDIWMVGQYLLLLMQFLENKVALELTRTEYVEAQEAIVQMRNWFIRFPTILQGCESIIEMLRGQYAHSVGCFHEASFHYLEATKLTESKSMQSMCQVYAAVSFICIGDAESSSQALDLVGPIYKIMDSFVGVREKTCIVFAYGLLLMRQHNLQEARNVLSKLMQIIHYLLQDDKLLSQLLSVLSSTAKALPDSSRACNIHYSSRTRTRSLDDRLADIFILLVLYNLARMVESIGHERHDEDIRGKPQDYLEWMLSLTCSASDYLVFVKYNRALRRRYDARDHIDPISVTYIDDNNEWLMRRMKEDNDAEDEQEDLVFDDELLTWGTVASATVVEKEIYRT</sequence>
<organism evidence="9 10">
    <name type="scientific">Platanthera guangdongensis</name>
    <dbReference type="NCBI Taxonomy" id="2320717"/>
    <lineage>
        <taxon>Eukaryota</taxon>
        <taxon>Viridiplantae</taxon>
        <taxon>Streptophyta</taxon>
        <taxon>Embryophyta</taxon>
        <taxon>Tracheophyta</taxon>
        <taxon>Spermatophyta</taxon>
        <taxon>Magnoliopsida</taxon>
        <taxon>Liliopsida</taxon>
        <taxon>Asparagales</taxon>
        <taxon>Orchidaceae</taxon>
        <taxon>Orchidoideae</taxon>
        <taxon>Orchideae</taxon>
        <taxon>Orchidinae</taxon>
        <taxon>Platanthera</taxon>
    </lineage>
</organism>
<gene>
    <name evidence="9" type="ORF">KSP40_PGU000833</name>
</gene>
<accession>A0ABR2LER0</accession>
<reference evidence="9 10" key="1">
    <citation type="journal article" date="2022" name="Nat. Plants">
        <title>Genomes of leafy and leafless Platanthera orchids illuminate the evolution of mycoheterotrophy.</title>
        <authorList>
            <person name="Li M.H."/>
            <person name="Liu K.W."/>
            <person name="Li Z."/>
            <person name="Lu H.C."/>
            <person name="Ye Q.L."/>
            <person name="Zhang D."/>
            <person name="Wang J.Y."/>
            <person name="Li Y.F."/>
            <person name="Zhong Z.M."/>
            <person name="Liu X."/>
            <person name="Yu X."/>
            <person name="Liu D.K."/>
            <person name="Tu X.D."/>
            <person name="Liu B."/>
            <person name="Hao Y."/>
            <person name="Liao X.Y."/>
            <person name="Jiang Y.T."/>
            <person name="Sun W.H."/>
            <person name="Chen J."/>
            <person name="Chen Y.Q."/>
            <person name="Ai Y."/>
            <person name="Zhai J.W."/>
            <person name="Wu S.S."/>
            <person name="Zhou Z."/>
            <person name="Hsiao Y.Y."/>
            <person name="Wu W.L."/>
            <person name="Chen Y.Y."/>
            <person name="Lin Y.F."/>
            <person name="Hsu J.L."/>
            <person name="Li C.Y."/>
            <person name="Wang Z.W."/>
            <person name="Zhao X."/>
            <person name="Zhong W.Y."/>
            <person name="Ma X.K."/>
            <person name="Ma L."/>
            <person name="Huang J."/>
            <person name="Chen G.Z."/>
            <person name="Huang M.Z."/>
            <person name="Huang L."/>
            <person name="Peng D.H."/>
            <person name="Luo Y.B."/>
            <person name="Zou S.Q."/>
            <person name="Chen S.P."/>
            <person name="Lan S."/>
            <person name="Tsai W.C."/>
            <person name="Van de Peer Y."/>
            <person name="Liu Z.J."/>
        </authorList>
    </citation>
    <scope>NUCLEOTIDE SEQUENCE [LARGE SCALE GENOMIC DNA]</scope>
    <source>
        <strain evidence="9">Lor288</strain>
    </source>
</reference>
<name>A0ABR2LER0_9ASPA</name>
<evidence type="ECO:0000256" key="1">
    <source>
        <dbReference type="ARBA" id="ARBA00004123"/>
    </source>
</evidence>
<keyword evidence="10" id="KW-1185">Reference proteome</keyword>
<evidence type="ECO:0000256" key="3">
    <source>
        <dbReference type="ARBA" id="ARBA00022618"/>
    </source>
</evidence>
<dbReference type="Pfam" id="PF10345">
    <property type="entry name" value="Cohesin_load"/>
    <property type="match status" value="1"/>
</dbReference>
<evidence type="ECO:0000256" key="6">
    <source>
        <dbReference type="ARBA" id="ARBA00023242"/>
    </source>
</evidence>
<evidence type="ECO:0008006" key="11">
    <source>
        <dbReference type="Google" id="ProtNLM"/>
    </source>
</evidence>
<dbReference type="PANTHER" id="PTHR21394">
    <property type="entry name" value="MAU2 CHROMATID COHESION FACTOR HOMOLOG"/>
    <property type="match status" value="1"/>
</dbReference>
<evidence type="ECO:0000313" key="9">
    <source>
        <dbReference type="EMBL" id="KAK8938219.1"/>
    </source>
</evidence>
<comment type="subcellular location">
    <subcellularLocation>
        <location evidence="1">Nucleus</location>
    </subcellularLocation>
</comment>
<evidence type="ECO:0000313" key="10">
    <source>
        <dbReference type="Proteomes" id="UP001412067"/>
    </source>
</evidence>
<dbReference type="EMBL" id="JBBWWR010000021">
    <property type="protein sequence ID" value="KAK8938219.1"/>
    <property type="molecule type" value="Genomic_DNA"/>
</dbReference>
<evidence type="ECO:0000256" key="5">
    <source>
        <dbReference type="ARBA" id="ARBA00022829"/>
    </source>
</evidence>
<keyword evidence="7" id="KW-0131">Cell cycle</keyword>
<feature type="coiled-coil region" evidence="8">
    <location>
        <begin position="244"/>
        <end position="281"/>
    </location>
</feature>